<protein>
    <submittedName>
        <fullName evidence="2">Uncharacterized protein</fullName>
    </submittedName>
</protein>
<evidence type="ECO:0000313" key="2">
    <source>
        <dbReference type="EMBL" id="MBW0463288.1"/>
    </source>
</evidence>
<feature type="compositionally biased region" description="Polar residues" evidence="1">
    <location>
        <begin position="196"/>
        <end position="211"/>
    </location>
</feature>
<feature type="region of interest" description="Disordered" evidence="1">
    <location>
        <begin position="185"/>
        <end position="211"/>
    </location>
</feature>
<dbReference type="Proteomes" id="UP000765509">
    <property type="component" value="Unassembled WGS sequence"/>
</dbReference>
<sequence>MSIPLSTKHFIREASILSAHPILMKAPNEASDSNIIKQHKFPQQPQPLQLIIKQSFHIASKHFIFHQVLEKAKSVSTRTSSQTSINSEISDEQTNPTLQIFPQAVSSQCHNKKNNHPIPPPPKVVIPQPVLHQNTLLKKEDLRNMMTSPIPKSALTGLNETATSNAPPINITVRKVPIQVPLISTRPQVPPAVPPTSGTVQSEPQNKAYTL</sequence>
<keyword evidence="3" id="KW-1185">Reference proteome</keyword>
<proteinExistence type="predicted"/>
<name>A0A9Q3BDT8_9BASI</name>
<dbReference type="EMBL" id="AVOT02000519">
    <property type="protein sequence ID" value="MBW0463288.1"/>
    <property type="molecule type" value="Genomic_DNA"/>
</dbReference>
<comment type="caution">
    <text evidence="2">The sequence shown here is derived from an EMBL/GenBank/DDBJ whole genome shotgun (WGS) entry which is preliminary data.</text>
</comment>
<reference evidence="2" key="1">
    <citation type="submission" date="2021-03" db="EMBL/GenBank/DDBJ databases">
        <title>Draft genome sequence of rust myrtle Austropuccinia psidii MF-1, a brazilian biotype.</title>
        <authorList>
            <person name="Quecine M.C."/>
            <person name="Pachon D.M.R."/>
            <person name="Bonatelli M.L."/>
            <person name="Correr F.H."/>
            <person name="Franceschini L.M."/>
            <person name="Leite T.F."/>
            <person name="Margarido G.R.A."/>
            <person name="Almeida C.A."/>
            <person name="Ferrarezi J.A."/>
            <person name="Labate C.A."/>
        </authorList>
    </citation>
    <scope>NUCLEOTIDE SEQUENCE</scope>
    <source>
        <strain evidence="2">MF-1</strain>
    </source>
</reference>
<evidence type="ECO:0000256" key="1">
    <source>
        <dbReference type="SAM" id="MobiDB-lite"/>
    </source>
</evidence>
<organism evidence="2 3">
    <name type="scientific">Austropuccinia psidii MF-1</name>
    <dbReference type="NCBI Taxonomy" id="1389203"/>
    <lineage>
        <taxon>Eukaryota</taxon>
        <taxon>Fungi</taxon>
        <taxon>Dikarya</taxon>
        <taxon>Basidiomycota</taxon>
        <taxon>Pucciniomycotina</taxon>
        <taxon>Pucciniomycetes</taxon>
        <taxon>Pucciniales</taxon>
        <taxon>Sphaerophragmiaceae</taxon>
        <taxon>Austropuccinia</taxon>
    </lineage>
</organism>
<dbReference type="AlphaFoldDB" id="A0A9Q3BDT8"/>
<gene>
    <name evidence="2" type="ORF">O181_003003</name>
</gene>
<accession>A0A9Q3BDT8</accession>
<evidence type="ECO:0000313" key="3">
    <source>
        <dbReference type="Proteomes" id="UP000765509"/>
    </source>
</evidence>